<comment type="caution">
    <text evidence="2">The sequence shown here is derived from an EMBL/GenBank/DDBJ whole genome shotgun (WGS) entry which is preliminary data.</text>
</comment>
<evidence type="ECO:0000313" key="2">
    <source>
        <dbReference type="EMBL" id="MSU89656.1"/>
    </source>
</evidence>
<proteinExistence type="predicted"/>
<dbReference type="Gene3D" id="3.40.50.300">
    <property type="entry name" value="P-loop containing nucleotide triphosphate hydrolases"/>
    <property type="match status" value="1"/>
</dbReference>
<organism evidence="2 3">
    <name type="scientific">Halovulum marinum</name>
    <dbReference type="NCBI Taxonomy" id="2662447"/>
    <lineage>
        <taxon>Bacteria</taxon>
        <taxon>Pseudomonadati</taxon>
        <taxon>Pseudomonadota</taxon>
        <taxon>Alphaproteobacteria</taxon>
        <taxon>Rhodobacterales</taxon>
        <taxon>Paracoccaceae</taxon>
        <taxon>Halovulum</taxon>
    </lineage>
</organism>
<reference evidence="2 3" key="1">
    <citation type="submission" date="2019-10" db="EMBL/GenBank/DDBJ databases">
        <title>Cognatihalovulum marinum gen. nov. sp. nov., a new member of the family Rhodobacteraceae isolated from deep seawater of the Northwest Indian Ocean.</title>
        <authorList>
            <person name="Ruan C."/>
            <person name="Wang J."/>
            <person name="Zheng X."/>
            <person name="Song L."/>
            <person name="Zhu Y."/>
            <person name="Huang Y."/>
            <person name="Lu Z."/>
            <person name="Du W."/>
            <person name="Huang L."/>
            <person name="Dai X."/>
        </authorList>
    </citation>
    <scope>NUCLEOTIDE SEQUENCE [LARGE SCALE GENOMIC DNA]</scope>
    <source>
        <strain evidence="2 3">2CG4</strain>
    </source>
</reference>
<dbReference type="EMBL" id="WIND01000005">
    <property type="protein sequence ID" value="MSU89656.1"/>
    <property type="molecule type" value="Genomic_DNA"/>
</dbReference>
<feature type="region of interest" description="Disordered" evidence="1">
    <location>
        <begin position="328"/>
        <end position="358"/>
    </location>
</feature>
<evidence type="ECO:0000256" key="1">
    <source>
        <dbReference type="SAM" id="MobiDB-lite"/>
    </source>
</evidence>
<accession>A0A6L5YZE3</accession>
<protein>
    <recommendedName>
        <fullName evidence="4">Sulfotransferase family protein</fullName>
    </recommendedName>
</protein>
<feature type="compositionally biased region" description="Low complexity" evidence="1">
    <location>
        <begin position="333"/>
        <end position="343"/>
    </location>
</feature>
<gene>
    <name evidence="2" type="ORF">GE300_08500</name>
</gene>
<evidence type="ECO:0000313" key="3">
    <source>
        <dbReference type="Proteomes" id="UP000474957"/>
    </source>
</evidence>
<name>A0A6L5YZE3_9RHOB</name>
<sequence>MFDVLYCHIGSGKTGTSSIQGTFFRNSEALRRFGMHYVRRPGGLLAHVADDPARVAQVRRRGMAEPQIARFAARAVAALRDGAADAQTPAGLISTEHMMGLSGTEMDRLTALLRSVARQVRVVFYVRHPWSRIPSLLAQNVKTGAARLDVRLANYVESYERALTPWIDRFGKDAIVLRAFDVARMPERSPVADICHAIGVPEAFASIEPHIANPGLSAAATLIADALNGALLRERLPTGPREYLFELGGGKFTLPAEALRALKPKIDRELAWLEREFGFTLAEPRLPEHVADRNAIFSDEALDTIALTLNRQSVEIDRLREDLRALKKRQARAGRAGAGPAPGEDGEPGGPPSDQAAG</sequence>
<dbReference type="Proteomes" id="UP000474957">
    <property type="component" value="Unassembled WGS sequence"/>
</dbReference>
<dbReference type="InterPro" id="IPR027417">
    <property type="entry name" value="P-loop_NTPase"/>
</dbReference>
<evidence type="ECO:0008006" key="4">
    <source>
        <dbReference type="Google" id="ProtNLM"/>
    </source>
</evidence>
<keyword evidence="3" id="KW-1185">Reference proteome</keyword>
<dbReference type="SUPFAM" id="SSF52540">
    <property type="entry name" value="P-loop containing nucleoside triphosphate hydrolases"/>
    <property type="match status" value="1"/>
</dbReference>
<dbReference type="RefSeq" id="WP_154446148.1">
    <property type="nucleotide sequence ID" value="NZ_WIND01000005.1"/>
</dbReference>
<dbReference type="AlphaFoldDB" id="A0A6L5YZE3"/>